<dbReference type="PANTHER" id="PTHR35337:SF1">
    <property type="entry name" value="SLR1478 PROTEIN"/>
    <property type="match status" value="1"/>
</dbReference>
<dbReference type="AlphaFoldDB" id="C5ZZZ1"/>
<gene>
    <name evidence="2" type="ordered locus">TSIB_1923</name>
</gene>
<accession>C5ZZZ1</accession>
<name>C5ZZZ1_THESM</name>
<keyword evidence="3" id="KW-1185">Reference proteome</keyword>
<reference evidence="2 3" key="1">
    <citation type="journal article" date="2009" name="Appl. Environ. Microbiol.">
        <title>Metabolic versatility and indigenous origin of the archaeon Thermococcus sibiricus, isolated from a siberian oil reservoir, as revealed by genome analysis.</title>
        <authorList>
            <person name="Mardanov A.V."/>
            <person name="Ravin N.V."/>
            <person name="Svetlitchnyi V.A."/>
            <person name="Beletsky A.V."/>
            <person name="Miroshnichenko M.L."/>
            <person name="Bonch-Osmolovskaya E.A."/>
            <person name="Skryabin K.G."/>
        </authorList>
    </citation>
    <scope>NUCLEOTIDE SEQUENCE [LARGE SCALE GENOMIC DNA]</scope>
    <source>
        <strain evidence="3">DSM 12597 / MM 739</strain>
    </source>
</reference>
<dbReference type="PROSITE" id="PS51257">
    <property type="entry name" value="PROKAR_LIPOPROTEIN"/>
    <property type="match status" value="1"/>
</dbReference>
<evidence type="ECO:0000313" key="3">
    <source>
        <dbReference type="Proteomes" id="UP000009079"/>
    </source>
</evidence>
<organism evidence="2 3">
    <name type="scientific">Thermococcus sibiricus (strain DSM 12597 / MM 739)</name>
    <dbReference type="NCBI Taxonomy" id="604354"/>
    <lineage>
        <taxon>Archaea</taxon>
        <taxon>Methanobacteriati</taxon>
        <taxon>Methanobacteriota</taxon>
        <taxon>Thermococci</taxon>
        <taxon>Thermococcales</taxon>
        <taxon>Thermococcaceae</taxon>
        <taxon>Thermococcus</taxon>
    </lineage>
</organism>
<evidence type="ECO:0000256" key="1">
    <source>
        <dbReference type="SAM" id="Phobius"/>
    </source>
</evidence>
<feature type="transmembrane region" description="Helical" evidence="1">
    <location>
        <begin position="87"/>
        <end position="104"/>
    </location>
</feature>
<dbReference type="PANTHER" id="PTHR35337">
    <property type="entry name" value="SLR1478 PROTEIN"/>
    <property type="match status" value="1"/>
</dbReference>
<keyword evidence="1" id="KW-1133">Transmembrane helix</keyword>
<dbReference type="HOGENOM" id="CLU_099320_0_1_2"/>
<dbReference type="InterPro" id="IPR002798">
    <property type="entry name" value="SpoIIM-like"/>
</dbReference>
<dbReference type="STRING" id="604354.TSIB_1923"/>
<protein>
    <submittedName>
        <fullName evidence="2">SpoIIM-like stage II sporulation protein M related</fullName>
    </submittedName>
</protein>
<dbReference type="EMBL" id="CP001463">
    <property type="protein sequence ID" value="ACS90972.1"/>
    <property type="molecule type" value="Genomic_DNA"/>
</dbReference>
<keyword evidence="1" id="KW-0472">Membrane</keyword>
<proteinExistence type="predicted"/>
<evidence type="ECO:0000313" key="2">
    <source>
        <dbReference type="EMBL" id="ACS90972.1"/>
    </source>
</evidence>
<keyword evidence="1" id="KW-0812">Transmembrane</keyword>
<dbReference type="eggNOG" id="arCOG01994">
    <property type="taxonomic scope" value="Archaea"/>
</dbReference>
<feature type="transmembrane region" description="Helical" evidence="1">
    <location>
        <begin position="160"/>
        <end position="180"/>
    </location>
</feature>
<dbReference type="KEGG" id="tsi:TSIB_1923"/>
<dbReference type="Proteomes" id="UP000009079">
    <property type="component" value="Chromosome"/>
</dbReference>
<dbReference type="Pfam" id="PF01944">
    <property type="entry name" value="SpoIIM"/>
    <property type="match status" value="1"/>
</dbReference>
<sequence length="188" mass="20432">MEMKRISLFYGFIGLFLLGCLLGILFTGVSPESAEALFSNLKSFFGGTIGENIDKFSLFTFIFFNNTRVAIISAFGGLLFGVVPAGILFFNGFVVGIVLGYFHSQGESFLRLLLAIVPHGVLEIPAFAVAGLGGVEWYFEVVRGRGTLKERFMNGFVKSMRMLALALLMLLIAAFVEAYITPTVASIG</sequence>
<feature type="transmembrane region" description="Helical" evidence="1">
    <location>
        <begin position="116"/>
        <end position="139"/>
    </location>
</feature>